<evidence type="ECO:0000256" key="1">
    <source>
        <dbReference type="SAM" id="MobiDB-lite"/>
    </source>
</evidence>
<name>R7S6B1_TRAVS</name>
<feature type="region of interest" description="Disordered" evidence="1">
    <location>
        <begin position="409"/>
        <end position="478"/>
    </location>
</feature>
<dbReference type="AlphaFoldDB" id="R7S6B1"/>
<reference evidence="3" key="1">
    <citation type="journal article" date="2012" name="Science">
        <title>The Paleozoic origin of enzymatic lignin decomposition reconstructed from 31 fungal genomes.</title>
        <authorList>
            <person name="Floudas D."/>
            <person name="Binder M."/>
            <person name="Riley R."/>
            <person name="Barry K."/>
            <person name="Blanchette R.A."/>
            <person name="Henrissat B."/>
            <person name="Martinez A.T."/>
            <person name="Otillar R."/>
            <person name="Spatafora J.W."/>
            <person name="Yadav J.S."/>
            <person name="Aerts A."/>
            <person name="Benoit I."/>
            <person name="Boyd A."/>
            <person name="Carlson A."/>
            <person name="Copeland A."/>
            <person name="Coutinho P.M."/>
            <person name="de Vries R.P."/>
            <person name="Ferreira P."/>
            <person name="Findley K."/>
            <person name="Foster B."/>
            <person name="Gaskell J."/>
            <person name="Glotzer D."/>
            <person name="Gorecki P."/>
            <person name="Heitman J."/>
            <person name="Hesse C."/>
            <person name="Hori C."/>
            <person name="Igarashi K."/>
            <person name="Jurgens J.A."/>
            <person name="Kallen N."/>
            <person name="Kersten P."/>
            <person name="Kohler A."/>
            <person name="Kuees U."/>
            <person name="Kumar T.K.A."/>
            <person name="Kuo A."/>
            <person name="LaButti K."/>
            <person name="Larrondo L.F."/>
            <person name="Lindquist E."/>
            <person name="Ling A."/>
            <person name="Lombard V."/>
            <person name="Lucas S."/>
            <person name="Lundell T."/>
            <person name="Martin R."/>
            <person name="McLaughlin D.J."/>
            <person name="Morgenstern I."/>
            <person name="Morin E."/>
            <person name="Murat C."/>
            <person name="Nagy L.G."/>
            <person name="Nolan M."/>
            <person name="Ohm R.A."/>
            <person name="Patyshakuliyeva A."/>
            <person name="Rokas A."/>
            <person name="Ruiz-Duenas F.J."/>
            <person name="Sabat G."/>
            <person name="Salamov A."/>
            <person name="Samejima M."/>
            <person name="Schmutz J."/>
            <person name="Slot J.C."/>
            <person name="St John F."/>
            <person name="Stenlid J."/>
            <person name="Sun H."/>
            <person name="Sun S."/>
            <person name="Syed K."/>
            <person name="Tsang A."/>
            <person name="Wiebenga A."/>
            <person name="Young D."/>
            <person name="Pisabarro A."/>
            <person name="Eastwood D.C."/>
            <person name="Martin F."/>
            <person name="Cullen D."/>
            <person name="Grigoriev I.V."/>
            <person name="Hibbett D.S."/>
        </authorList>
    </citation>
    <scope>NUCLEOTIDE SEQUENCE [LARGE SCALE GENOMIC DNA]</scope>
    <source>
        <strain evidence="3">FP-101664</strain>
    </source>
</reference>
<dbReference type="Proteomes" id="UP000054317">
    <property type="component" value="Unassembled WGS sequence"/>
</dbReference>
<organism evidence="2 3">
    <name type="scientific">Trametes versicolor (strain FP-101664)</name>
    <name type="common">White-rot fungus</name>
    <name type="synonym">Coriolus versicolor</name>
    <dbReference type="NCBI Taxonomy" id="717944"/>
    <lineage>
        <taxon>Eukaryota</taxon>
        <taxon>Fungi</taxon>
        <taxon>Dikarya</taxon>
        <taxon>Basidiomycota</taxon>
        <taxon>Agaricomycotina</taxon>
        <taxon>Agaricomycetes</taxon>
        <taxon>Polyporales</taxon>
        <taxon>Polyporaceae</taxon>
        <taxon>Trametes</taxon>
    </lineage>
</organism>
<feature type="compositionally biased region" description="Polar residues" evidence="1">
    <location>
        <begin position="163"/>
        <end position="174"/>
    </location>
</feature>
<feature type="compositionally biased region" description="Polar residues" evidence="1">
    <location>
        <begin position="448"/>
        <end position="476"/>
    </location>
</feature>
<feature type="region of interest" description="Disordered" evidence="1">
    <location>
        <begin position="368"/>
        <end position="395"/>
    </location>
</feature>
<sequence length="1078" mass="114758">MNSAEHHPTPPPPGADGGGVQDCLNVPAAGAMESEERLVGNEGTRDMQGRAGEVSSPSPFDSPLSFNGHPTASPPDPTDTTPKVGTAPRGSSSIGHQRREEVPVDTVEDFILAQRDPDSLGSTVESDASLPSTPSKPAAVGAIFFAPRTPTTAPQVEVHPGKAQSNGNPSSGTLTERLMRSRTKARAELANTSGRRAEGPETPGARSSVVMLAFPALGRAPGDGANEQEAASSSQTAADFHNTPQTTPLPGKGGDWTMSYDQYIAEAGRMYFAQKAAHEAANAVTSGEPKEKLRESTSVQEPESAPPQTFPVSTSTYSALAGWDGGASAPNGHAALANTGATAFANLAPAQQQVLTVQALLAQQAGAATTQAQPPQHAMTPQLPGERDRSTSLDDMDIDAPNFAQQAESSIVNAPSTAGDAPQRADGYPLPQTAPRPLTYASVPRSAAPSSHDLTAAAPTSQPVPGPSTSMHSTRTPHPAELPHPLQLLPDRVSVPANWAAMLNESGVLAVICEPAEGFPEFHGIGLDCALQGMSARKKSGWRMLDPEVDIIVFVQSQTDFYEQRGYLKAVQDLVTVVVEKVTGEKGFEITKPDKETMGLQDGDYGRAWLIHGLSPFGRALFRTQSAWLTRDVTLKLISTYRGLSRYVASYKGFDHDKVERVRGALLETLGESGDLAALASILSENNGHRPGVNYDLMAEEEIRKMEIVVYRETLRSQTTSAAGGSNEEPKGEYIASLYCDPPVREPLYHAWLEWCQNVANRELTSTFHDDAAVPWFPVRCTACHGCDHDRINCPFARIPGWDGALRVKFEENGANFTTEAPPPPHASDGGQHVQPAPHEPGFCYYQNPKQAAAGDSHWTAEPLPAPEGIRFVSQWKPPRPQQPPPQPQQTTRNQGAPMGGYSNARQTQPQNGYGTLRADMRTASPMDPHAAFGPGGYRSVSAQIAPQHTGYANSRTAPGPAGYTNARAGPSNLSYASARAAPLNSSYANAHPGPSTGSYYGAQTGMPYNGYASPRVNAFGGSYGGPQQIPGGTHFQDGPPPAYDYPREQQQQRGGGNRARRAAKQQAANYPPYGMRR</sequence>
<dbReference type="GeneID" id="19412463"/>
<feature type="compositionally biased region" description="Pro residues" evidence="1">
    <location>
        <begin position="878"/>
        <end position="888"/>
    </location>
</feature>
<feature type="region of interest" description="Disordered" evidence="1">
    <location>
        <begin position="1027"/>
        <end position="1078"/>
    </location>
</feature>
<feature type="region of interest" description="Disordered" evidence="1">
    <location>
        <begin position="815"/>
        <end position="848"/>
    </location>
</feature>
<proteinExistence type="predicted"/>
<dbReference type="OrthoDB" id="10668709at2759"/>
<evidence type="ECO:0000313" key="3">
    <source>
        <dbReference type="Proteomes" id="UP000054317"/>
    </source>
</evidence>
<evidence type="ECO:0000313" key="2">
    <source>
        <dbReference type="EMBL" id="EIW51371.1"/>
    </source>
</evidence>
<feature type="compositionally biased region" description="Basic and acidic residues" evidence="1">
    <location>
        <begin position="34"/>
        <end position="48"/>
    </location>
</feature>
<feature type="compositionally biased region" description="Polar residues" evidence="1">
    <location>
        <begin position="120"/>
        <end position="135"/>
    </location>
</feature>
<gene>
    <name evidence="2" type="ORF">TRAVEDRAFT_25106</name>
</gene>
<protein>
    <submittedName>
        <fullName evidence="2">Uncharacterized protein</fullName>
    </submittedName>
</protein>
<feature type="region of interest" description="Disordered" evidence="1">
    <location>
        <begin position="1"/>
        <end position="137"/>
    </location>
</feature>
<feature type="compositionally biased region" description="Low complexity" evidence="1">
    <location>
        <begin position="55"/>
        <end position="66"/>
    </location>
</feature>
<keyword evidence="3" id="KW-1185">Reference proteome</keyword>
<dbReference type="KEGG" id="tvs:TRAVEDRAFT_25106"/>
<feature type="compositionally biased region" description="Low complexity" evidence="1">
    <location>
        <begin position="368"/>
        <end position="382"/>
    </location>
</feature>
<accession>R7S6B1</accession>
<feature type="region of interest" description="Disordered" evidence="1">
    <location>
        <begin position="151"/>
        <end position="255"/>
    </location>
</feature>
<dbReference type="EMBL" id="JH711821">
    <property type="protein sequence ID" value="EIW51371.1"/>
    <property type="molecule type" value="Genomic_DNA"/>
</dbReference>
<feature type="region of interest" description="Disordered" evidence="1">
    <location>
        <begin position="282"/>
        <end position="312"/>
    </location>
</feature>
<dbReference type="RefSeq" id="XP_008045743.1">
    <property type="nucleotide sequence ID" value="XM_008047552.1"/>
</dbReference>
<feature type="compositionally biased region" description="Polar residues" evidence="1">
    <location>
        <begin position="904"/>
        <end position="914"/>
    </location>
</feature>
<feature type="region of interest" description="Disordered" evidence="1">
    <location>
        <begin position="872"/>
        <end position="939"/>
    </location>
</feature>
<feature type="compositionally biased region" description="Low complexity" evidence="1">
    <location>
        <begin position="225"/>
        <end position="238"/>
    </location>
</feature>